<proteinExistence type="predicted"/>
<dbReference type="EMBL" id="LFJJ01000256">
    <property type="protein sequence ID" value="KND57338.1"/>
    <property type="molecule type" value="Genomic_DNA"/>
</dbReference>
<dbReference type="InterPro" id="IPR029058">
    <property type="entry name" value="AB_hydrolase_fold"/>
</dbReference>
<sequence length="251" mass="28116">MNWADDMPVLKAPPRVDGKPERYASAAQTMREVHLRAEVWSNQASGEVVVAFGGTAASSLDDWKANLRWFLRPFNPIDEYSVLTDTFVPTFIAEYQRRAAEPQWAWLKEAHVIATGHSLGGGLAQRFAYSLSAKSGVPEVRVVYAFDTSPVSGKRSVPGSVEQAKGLTIYRIYNRGESLASVRSILRLENPGDERNEGQIWLDIRYRENWSWRTLLPSGSVHAHGMFDLARFMAANLPQETLRACSDESRS</sequence>
<dbReference type="PATRIC" id="fig|242163.4.peg.3615"/>
<dbReference type="Pfam" id="PF01764">
    <property type="entry name" value="Lipase_3"/>
    <property type="match status" value="1"/>
</dbReference>
<comment type="caution">
    <text evidence="3">The sequence shown here is derived from an EMBL/GenBank/DDBJ whole genome shotgun (WGS) entry which is preliminary data.</text>
</comment>
<evidence type="ECO:0000256" key="1">
    <source>
        <dbReference type="SAM" id="MobiDB-lite"/>
    </source>
</evidence>
<feature type="domain" description="Fungal lipase-type" evidence="2">
    <location>
        <begin position="49"/>
        <end position="176"/>
    </location>
</feature>
<evidence type="ECO:0000313" key="3">
    <source>
        <dbReference type="EMBL" id="KND57338.1"/>
    </source>
</evidence>
<accession>A0A0L0M4N1</accession>
<keyword evidence="4" id="KW-1185">Reference proteome</keyword>
<dbReference type="Gene3D" id="3.40.50.1820">
    <property type="entry name" value="alpha/beta hydrolase"/>
    <property type="match status" value="1"/>
</dbReference>
<dbReference type="SUPFAM" id="SSF53474">
    <property type="entry name" value="alpha/beta-Hydrolases"/>
    <property type="match status" value="1"/>
</dbReference>
<protein>
    <recommendedName>
        <fullName evidence="2">Fungal lipase-type domain-containing protein</fullName>
    </recommendedName>
</protein>
<dbReference type="RefSeq" id="WP_050455835.1">
    <property type="nucleotide sequence ID" value="NZ_LFJJ01000256.1"/>
</dbReference>
<organism evidence="3 4">
    <name type="scientific">Candidatus Burkholderia verschuerenii</name>
    <dbReference type="NCBI Taxonomy" id="242163"/>
    <lineage>
        <taxon>Bacteria</taxon>
        <taxon>Pseudomonadati</taxon>
        <taxon>Pseudomonadota</taxon>
        <taxon>Betaproteobacteria</taxon>
        <taxon>Burkholderiales</taxon>
        <taxon>Burkholderiaceae</taxon>
        <taxon>Burkholderia</taxon>
    </lineage>
</organism>
<dbReference type="Proteomes" id="UP000036959">
    <property type="component" value="Unassembled WGS sequence"/>
</dbReference>
<reference evidence="4" key="1">
    <citation type="submission" date="2015-06" db="EMBL/GenBank/DDBJ databases">
        <title>Comparative genomics of Burkholderia leaf nodule symbionts.</title>
        <authorList>
            <person name="Carlier A."/>
            <person name="Eberl L."/>
            <person name="Pinto-Carbo M."/>
        </authorList>
    </citation>
    <scope>NUCLEOTIDE SEQUENCE [LARGE SCALE GENOMIC DNA]</scope>
    <source>
        <strain evidence="4">UZHbot4</strain>
    </source>
</reference>
<evidence type="ECO:0000259" key="2">
    <source>
        <dbReference type="Pfam" id="PF01764"/>
    </source>
</evidence>
<dbReference type="AlphaFoldDB" id="A0A0L0M4N1"/>
<dbReference type="InterPro" id="IPR002921">
    <property type="entry name" value="Fungal_lipase-type"/>
</dbReference>
<gene>
    <name evidence="3" type="ORF">BVER_02720c</name>
</gene>
<feature type="region of interest" description="Disordered" evidence="1">
    <location>
        <begin position="1"/>
        <end position="22"/>
    </location>
</feature>
<dbReference type="GO" id="GO:0006629">
    <property type="term" value="P:lipid metabolic process"/>
    <property type="evidence" value="ECO:0007669"/>
    <property type="project" value="InterPro"/>
</dbReference>
<evidence type="ECO:0000313" key="4">
    <source>
        <dbReference type="Proteomes" id="UP000036959"/>
    </source>
</evidence>
<name>A0A0L0M4N1_9BURK</name>
<dbReference type="OrthoDB" id="8607760at2"/>